<evidence type="ECO:0000259" key="5">
    <source>
        <dbReference type="PROSITE" id="PS51206"/>
    </source>
</evidence>
<organism evidence="6 7">
    <name type="scientific">Desulfovibrio ferrophilus</name>
    <dbReference type="NCBI Taxonomy" id="241368"/>
    <lineage>
        <taxon>Bacteria</taxon>
        <taxon>Pseudomonadati</taxon>
        <taxon>Thermodesulfobacteriota</taxon>
        <taxon>Desulfovibrionia</taxon>
        <taxon>Desulfovibrionales</taxon>
        <taxon>Desulfovibrionaceae</taxon>
        <taxon>Desulfovibrio</taxon>
    </lineage>
</organism>
<feature type="region of interest" description="Disordered" evidence="4">
    <location>
        <begin position="137"/>
        <end position="156"/>
    </location>
</feature>
<dbReference type="GO" id="GO:0016787">
    <property type="term" value="F:hydrolase activity"/>
    <property type="evidence" value="ECO:0007669"/>
    <property type="project" value="UniProtKB-KW"/>
</dbReference>
<evidence type="ECO:0000256" key="1">
    <source>
        <dbReference type="ARBA" id="ARBA00022741"/>
    </source>
</evidence>
<dbReference type="SMART" id="SM00885">
    <property type="entry name" value="D5_N"/>
    <property type="match status" value="1"/>
</dbReference>
<name>A0A2Z6AYZ3_9BACT</name>
<dbReference type="OrthoDB" id="9763644at2"/>
<accession>A0A2Z6AYZ3</accession>
<dbReference type="GO" id="GO:0005524">
    <property type="term" value="F:ATP binding"/>
    <property type="evidence" value="ECO:0007669"/>
    <property type="project" value="UniProtKB-KW"/>
</dbReference>
<sequence length="567" mass="63596">MSHELKTGSGPEAKAGDQVPGTQGVAVSDLEEMRRKVQARRAEEERAGQTEDDQDGQDNHAGGGSRTVPSDFVMPCVRAEDLGLGMLYAEIHRDRFLFIKQTQEWLVWSGHHWGLDKMDQAKAEVEAVAERLLEEHSRLGQSATDASQSGNKDAATLYQRQQQMVMTRVKRLRKKGGPEACLEFAHTNRTPLAISGEELDAREWQVACANGVLDLRSGRFRGGRAEDFILKASPVEWQGIDAPAPRWERFLHEIMGDDAEMAGYLARLFGASMRGGNKEHVLPVLHGKGRNGKSMLVETIMHVLGPLAGPIPAEMLLDQNSVRNSDAPSPSIMALRGLRAAFASETDENRRFSSARCKWLSGGDMLTGRWPNDKRPITFAPTHILFLLTNHKPHAPADDFAFWERMHLIPFERSFVNREPEDETEMRRDDSLGEALMAEASGILAWLVRGCLEWQQHGLNPPAKVLAATDDYRRDEDLLALFVDDCCDVVLADLNDPSTRTNATDLYDAFVRWFSVNISKKKQFPQRKFGALAQKKFRKEKVGGKNWYYGLLLNAETREEMGGEKLF</sequence>
<dbReference type="Proteomes" id="UP000269883">
    <property type="component" value="Chromosome"/>
</dbReference>
<dbReference type="EMBL" id="AP017378">
    <property type="protein sequence ID" value="BBD08472.1"/>
    <property type="molecule type" value="Genomic_DNA"/>
</dbReference>
<dbReference type="PROSITE" id="PS51206">
    <property type="entry name" value="SF3_HELICASE_1"/>
    <property type="match status" value="1"/>
</dbReference>
<feature type="compositionally biased region" description="Basic and acidic residues" evidence="4">
    <location>
        <begin position="31"/>
        <end position="49"/>
    </location>
</feature>
<feature type="compositionally biased region" description="Polar residues" evidence="4">
    <location>
        <begin position="139"/>
        <end position="151"/>
    </location>
</feature>
<feature type="domain" description="SF3 helicase" evidence="5">
    <location>
        <begin position="260"/>
        <end position="424"/>
    </location>
</feature>
<dbReference type="AlphaFoldDB" id="A0A2Z6AYZ3"/>
<gene>
    <name evidence="6" type="ORF">DFE_1746</name>
</gene>
<evidence type="ECO:0000313" key="7">
    <source>
        <dbReference type="Proteomes" id="UP000269883"/>
    </source>
</evidence>
<evidence type="ECO:0000256" key="2">
    <source>
        <dbReference type="ARBA" id="ARBA00022801"/>
    </source>
</evidence>
<feature type="region of interest" description="Disordered" evidence="4">
    <location>
        <begin position="1"/>
        <end position="71"/>
    </location>
</feature>
<dbReference type="InterPro" id="IPR027417">
    <property type="entry name" value="P-loop_NTPase"/>
</dbReference>
<evidence type="ECO:0000256" key="4">
    <source>
        <dbReference type="SAM" id="MobiDB-lite"/>
    </source>
</evidence>
<keyword evidence="1" id="KW-0547">Nucleotide-binding</keyword>
<dbReference type="PANTHER" id="PTHR35372:SF2">
    <property type="entry name" value="SF3 HELICASE DOMAIN-CONTAINING PROTEIN"/>
    <property type="match status" value="1"/>
</dbReference>
<dbReference type="RefSeq" id="WP_126378592.1">
    <property type="nucleotide sequence ID" value="NZ_AP017378.1"/>
</dbReference>
<proteinExistence type="predicted"/>
<dbReference type="PANTHER" id="PTHR35372">
    <property type="entry name" value="ATP BINDING PROTEIN-RELATED"/>
    <property type="match status" value="1"/>
</dbReference>
<dbReference type="NCBIfam" id="TIGR01613">
    <property type="entry name" value="primase_Cterm"/>
    <property type="match status" value="1"/>
</dbReference>
<keyword evidence="3" id="KW-0067">ATP-binding</keyword>
<dbReference type="InterPro" id="IPR006500">
    <property type="entry name" value="Helicase_put_C_phage/plasmid"/>
</dbReference>
<protein>
    <submittedName>
        <fullName evidence="6">Phage/plasmid primase, P4 family domain protein</fullName>
    </submittedName>
</protein>
<keyword evidence="2" id="KW-0378">Hydrolase</keyword>
<dbReference type="InterPro" id="IPR014818">
    <property type="entry name" value="Phage/plasmid_primase_P4_C"/>
</dbReference>
<keyword evidence="7" id="KW-1185">Reference proteome</keyword>
<evidence type="ECO:0000256" key="3">
    <source>
        <dbReference type="ARBA" id="ARBA00022840"/>
    </source>
</evidence>
<dbReference type="KEGG" id="dfl:DFE_1746"/>
<dbReference type="Pfam" id="PF08706">
    <property type="entry name" value="D5_N"/>
    <property type="match status" value="1"/>
</dbReference>
<dbReference type="InterPro" id="IPR051620">
    <property type="entry name" value="ORF904-like_C"/>
</dbReference>
<dbReference type="Gene3D" id="3.40.50.300">
    <property type="entry name" value="P-loop containing nucleotide triphosphate hydrolases"/>
    <property type="match status" value="1"/>
</dbReference>
<evidence type="ECO:0000313" key="6">
    <source>
        <dbReference type="EMBL" id="BBD08472.1"/>
    </source>
</evidence>
<reference evidence="6 7" key="1">
    <citation type="journal article" date="2018" name="Sci. Adv.">
        <title>Multi-heme cytochromes provide a pathway for survival in energy-limited environments.</title>
        <authorList>
            <person name="Deng X."/>
            <person name="Dohmae N."/>
            <person name="Nealson K.H."/>
            <person name="Hashimoto K."/>
            <person name="Okamoto A."/>
        </authorList>
    </citation>
    <scope>NUCLEOTIDE SEQUENCE [LARGE SCALE GENOMIC DNA]</scope>
    <source>
        <strain evidence="6 7">IS5</strain>
    </source>
</reference>
<dbReference type="InterPro" id="IPR014015">
    <property type="entry name" value="Helicase_SF3_DNA-vir"/>
</dbReference>